<feature type="transmembrane region" description="Helical" evidence="1">
    <location>
        <begin position="122"/>
        <end position="140"/>
    </location>
</feature>
<reference evidence="2 3" key="1">
    <citation type="submission" date="2023-04" db="EMBL/GenBank/DDBJ databases">
        <title>Australian commercial rhizobial inoculants.</title>
        <authorList>
            <person name="Kohlmeier M.G."/>
            <person name="O'Hara G.W."/>
            <person name="Colombi E."/>
            <person name="Ramsay J.P."/>
            <person name="Terpolilli J."/>
        </authorList>
    </citation>
    <scope>NUCLEOTIDE SEQUENCE [LARGE SCALE GENOMIC DNA]</scope>
    <source>
        <strain evidence="2 3">CB627</strain>
    </source>
</reference>
<evidence type="ECO:0000313" key="2">
    <source>
        <dbReference type="EMBL" id="WFU61267.1"/>
    </source>
</evidence>
<keyword evidence="1" id="KW-0812">Transmembrane</keyword>
<evidence type="ECO:0000256" key="1">
    <source>
        <dbReference type="SAM" id="Phobius"/>
    </source>
</evidence>
<dbReference type="EMBL" id="CP121646">
    <property type="protein sequence ID" value="WFU61267.1"/>
    <property type="molecule type" value="Genomic_DNA"/>
</dbReference>
<keyword evidence="1" id="KW-0472">Membrane</keyword>
<gene>
    <name evidence="2" type="ORF">QA636_27605</name>
</gene>
<dbReference type="Proteomes" id="UP001221546">
    <property type="component" value="Chromosome"/>
</dbReference>
<dbReference type="RefSeq" id="WP_310884859.1">
    <property type="nucleotide sequence ID" value="NZ_CP121646.1"/>
</dbReference>
<sequence length="475" mass="53436">MYRNAEDFIRQRREHLGILDWFLQLVPKNVGGSNLEKLPGILRVQLKILERFSGERFAGPLREQIPRLLQLDWAAPHFRRLASELPSELREQFALSDRFAVGAVYDSDFNGEVLRLSLREGIGYAVILPAGLFMLLSFAAELQMMAAARVVRDVVIHGSVKRYFGTESYFTCLRRSIRARRRSELRQRQVAEEFEILLRRFVDLGAIDPPDLVRGAVIPLTPFGRAGHSLEAGSYLRLAALDFILLHECGHIALNHFDPPSEPSSIFNRELEADGWALATGLRAASESDSKIASLLGAWFFLALADRIEHAQGTASYSTHPPAAERMLRLNAFVDHTDLLDEPTRSRVLACLSSLADSVTWAQQDISTFRIALSRSNALELFLDWCARRNEPDRFKDQIPRWILQGAPQSLCDSLAAAQLHATEQLAEQPDDALARMKLDLVNWVFEGAKQSGSVRLIELLDGAVARAQRMNQPF</sequence>
<accession>A0ABY8J6U0</accession>
<organism evidence="2 3">
    <name type="scientific">Bradyrhizobium brasilense</name>
    <dbReference type="NCBI Taxonomy" id="1419277"/>
    <lineage>
        <taxon>Bacteria</taxon>
        <taxon>Pseudomonadati</taxon>
        <taxon>Pseudomonadota</taxon>
        <taxon>Alphaproteobacteria</taxon>
        <taxon>Hyphomicrobiales</taxon>
        <taxon>Nitrobacteraceae</taxon>
        <taxon>Bradyrhizobium</taxon>
    </lineage>
</organism>
<name>A0ABY8J6U0_9BRAD</name>
<keyword evidence="3" id="KW-1185">Reference proteome</keyword>
<evidence type="ECO:0008006" key="4">
    <source>
        <dbReference type="Google" id="ProtNLM"/>
    </source>
</evidence>
<evidence type="ECO:0000313" key="3">
    <source>
        <dbReference type="Proteomes" id="UP001221546"/>
    </source>
</evidence>
<keyword evidence="1" id="KW-1133">Transmembrane helix</keyword>
<protein>
    <recommendedName>
        <fullName evidence="4">Peptidase M48 domain-containing protein</fullName>
    </recommendedName>
</protein>
<proteinExistence type="predicted"/>